<evidence type="ECO:0008006" key="3">
    <source>
        <dbReference type="Google" id="ProtNLM"/>
    </source>
</evidence>
<dbReference type="EMBL" id="JAIMJA010000011">
    <property type="protein sequence ID" value="MCE2595595.1"/>
    <property type="molecule type" value="Genomic_DNA"/>
</dbReference>
<dbReference type="RefSeq" id="WP_233053105.1">
    <property type="nucleotide sequence ID" value="NZ_JAIMJA010000011.1"/>
</dbReference>
<accession>A0ABS8WE25</accession>
<name>A0ABS8WE25_9GAMM</name>
<proteinExistence type="predicted"/>
<evidence type="ECO:0000313" key="2">
    <source>
        <dbReference type="Proteomes" id="UP001201273"/>
    </source>
</evidence>
<comment type="caution">
    <text evidence="1">The sequence shown here is derived from an EMBL/GenBank/DDBJ whole genome shotgun (WGS) entry which is preliminary data.</text>
</comment>
<keyword evidence="2" id="KW-1185">Reference proteome</keyword>
<organism evidence="1 2">
    <name type="scientific">Motilimonas cestriensis</name>
    <dbReference type="NCBI Taxonomy" id="2742685"/>
    <lineage>
        <taxon>Bacteria</taxon>
        <taxon>Pseudomonadati</taxon>
        <taxon>Pseudomonadota</taxon>
        <taxon>Gammaproteobacteria</taxon>
        <taxon>Alteromonadales</taxon>
        <taxon>Alteromonadales genera incertae sedis</taxon>
        <taxon>Motilimonas</taxon>
    </lineage>
</organism>
<reference evidence="1 2" key="1">
    <citation type="journal article" date="2022" name="Environ. Microbiol. Rep.">
        <title>Eco-phylogenetic analyses reveal divergent evolution of vitamin B12 metabolism in the marine bacterial family 'Psychromonadaceae'.</title>
        <authorList>
            <person name="Jin X."/>
            <person name="Yang Y."/>
            <person name="Cao H."/>
            <person name="Gao B."/>
            <person name="Zhao Z."/>
        </authorList>
    </citation>
    <scope>NUCLEOTIDE SEQUENCE [LARGE SCALE GENOMIC DNA]</scope>
    <source>
        <strain evidence="1 2">MKS20</strain>
    </source>
</reference>
<dbReference type="Proteomes" id="UP001201273">
    <property type="component" value="Unassembled WGS sequence"/>
</dbReference>
<sequence length="105" mass="12079">MANDPNSLLAQIAFFSEQSEQAVEKGMFDDATRLLELRLVEIKSFFQSLPADTSNQHYDFFVALLKSDRKNLKKLELHKQALKAQELNTNKTYKAINKYINIKGL</sequence>
<gene>
    <name evidence="1" type="ORF">K6Y31_12265</name>
</gene>
<evidence type="ECO:0000313" key="1">
    <source>
        <dbReference type="EMBL" id="MCE2595595.1"/>
    </source>
</evidence>
<protein>
    <recommendedName>
        <fullName evidence="3">Flagellar protein FliT</fullName>
    </recommendedName>
</protein>